<sequence>MQMQVEELPAAWLFTACVEKHVMVSPQLLSVTDGRTESHVKAQKVSKEQQLEMMDRQYKQLEGRLDDMLSRIARETEEIKDLEQQLTEGQIAANEALKRDLEGIISGLQEYLESVKGQAKQAHDECRTLQSEREVLLQRLEELEAAVQEADHMRKEVEDLEQALQEQQEVNEALQQAQGDLRSYGGQLESQMRARDAEITQLKQELEQWKRQRHVSQGELGRRLRALGMEEVPQLCLILLQADHSAWKAELESARTEAHQLQEQEKDHKKLMSQVQQLQDENGLLVSQVESLHDQLRAAEDNLVHPEQISARVSELKRKLQTGVGELRCSGPSDVLGQNLMELQRQIGQILQKSEKEKSEVQERHRKLQEEVAVLQDRARQAPDDYKRACNKAVDAKLQLEKRQHEAAQRQLENQVRQLTEKLNTMEEIQSLADQQLLEAEEERERLLAELHDLEAERRMEGSRAQQELSGLDHELKELKRAVATSDKMAASELTNTKEQLRTLHGTVLQINKERAEEMQEAESYNSQAAQAARDLVKAEAEIELLQELLHDKEKQLQDADPGLAVSSSQRLQIHRLNDAVRKQQSEMDRLRHLLEHARADNIGEMENLLEEIQSLRRALRRQSNDLTNMADAFHRKGYWCYLPASCNNSGRDSLSTKDSGVSLHYPMTSSSTKRRNYNQQHRQEEALAAGHWAYSPLRPAGTHCHSDKGAEADSDNDVLPSCHFIAPAGSVIYTIFPDGTPVPPGTVIYGPPPPSEGRPLAPETVIYGPPPIGSQVVSGPPPPQFTIPVIPAGVLHCNVSVHHDLENELSRLEDIVDHLRFRLHKEKRLKATLKDDVTVLESHREALRREVEELQDCAKKRKRKNFVDGDVESLMLELQLERSLEHHDNIEDEIDCVEKTLQKRRVELREADRLLAEAESELKGTREKTMDVVEKHNVTKKQLCEAENEAEELERRAQETAVTLVKAEQQLRMLQTNARDLEQHRSAQEAVLQEINSIVAAKDAEFQSLNSKMEVMTESLQKLQEEIRAAECKEEENDQALREAENLLVEKRSILDQLHCQVSRLLCTKLPTCGGINDDLHIISACDPQIYAQQEEAAQLDRILGHKKQELHLLQSHIHQKKVDLKDVLWNGELEVAERRREIAEVKSVLEELSVQKGDLSAQLNEKKSQLSALRQEILEEGDHLQDTGSQIQRQKSELKRVLEMQQLEDNELQGLRLQHELKISDLEKTQVLLLQGKLELENLQRTLQRVHGEVELQRQVLEKDHQEIELLMAQMHTLQEKMDVLNTQKENLEESNQELERRLVQSKKALSDTEQSDRTASAALERLEAEIRSQQDELSHLSKRKQISKQETANAQQVLEDTTAELNSLTDELADVKEQLRLLEQDVKSTTKHRDDMLRENSALQEDATAAAGRLRLLQEKERRTDERLRQLHQSVEEKDMQLKQIMTEIESRDSELREAAARLEIDRQKYKREVSDQQSALDMMARRISAQEERALKLQQEERWGAALEESLQAARRLLSEQEEKLQDKCNEAAALQKQVETYRSDLSRLEDEATSARKRDEKRILTLKETITKQQEERTEELRRENSGLKKQLTLVQQAAYDNHERAKRLLKEIALLQAEHTVLQRQLKSQEELDKRQQEVNEAVKELKAQVKLEIQNSLQEIQCSAVDELLEDVEPELERSLRTQLDSLKEEYPFSASPSSQENRGTILDEQWRGEASREKLLQQEDRLKAQLHQRLSKQADVLSRGRQQTEGSLHSLRRRLTALDNLVCYGAVDSLFHAHSSSGLRQSPTSERCSFLLPQEPSLQDYTPDTLGSP</sequence>
<organism evidence="3 4">
    <name type="scientific">Ranitomeya imitator</name>
    <name type="common">mimic poison frog</name>
    <dbReference type="NCBI Taxonomy" id="111125"/>
    <lineage>
        <taxon>Eukaryota</taxon>
        <taxon>Metazoa</taxon>
        <taxon>Chordata</taxon>
        <taxon>Craniata</taxon>
        <taxon>Vertebrata</taxon>
        <taxon>Euteleostomi</taxon>
        <taxon>Amphibia</taxon>
        <taxon>Batrachia</taxon>
        <taxon>Anura</taxon>
        <taxon>Neobatrachia</taxon>
        <taxon>Hyloidea</taxon>
        <taxon>Dendrobatidae</taxon>
        <taxon>Dendrobatinae</taxon>
        <taxon>Ranitomeya</taxon>
    </lineage>
</organism>
<gene>
    <name evidence="3" type="ORF">RIMI_LOCUS16256383</name>
</gene>
<feature type="region of interest" description="Disordered" evidence="2">
    <location>
        <begin position="1337"/>
        <end position="1356"/>
    </location>
</feature>
<feature type="region of interest" description="Disordered" evidence="2">
    <location>
        <begin position="1788"/>
        <end position="1821"/>
    </location>
</feature>
<feature type="coiled-coil region" evidence="1">
    <location>
        <begin position="340"/>
        <end position="482"/>
    </location>
</feature>
<evidence type="ECO:0008006" key="5">
    <source>
        <dbReference type="Google" id="ProtNLM"/>
    </source>
</evidence>
<feature type="compositionally biased region" description="Polar residues" evidence="2">
    <location>
        <begin position="1808"/>
        <end position="1821"/>
    </location>
</feature>
<proteinExistence type="predicted"/>
<feature type="region of interest" description="Disordered" evidence="2">
    <location>
        <begin position="654"/>
        <end position="676"/>
    </location>
</feature>
<dbReference type="EMBL" id="CAUEEQ010045026">
    <property type="protein sequence ID" value="CAJ0958259.1"/>
    <property type="molecule type" value="Genomic_DNA"/>
</dbReference>
<reference evidence="3" key="1">
    <citation type="submission" date="2023-07" db="EMBL/GenBank/DDBJ databases">
        <authorList>
            <person name="Stuckert A."/>
        </authorList>
    </citation>
    <scope>NUCLEOTIDE SEQUENCE</scope>
</reference>
<dbReference type="PANTHER" id="PTHR18867:SF12">
    <property type="entry name" value="DNA REPAIR PROTEIN RAD50"/>
    <property type="match status" value="1"/>
</dbReference>
<dbReference type="Proteomes" id="UP001176940">
    <property type="component" value="Unassembled WGS sequence"/>
</dbReference>
<feature type="coiled-coil region" evidence="1">
    <location>
        <begin position="803"/>
        <end position="1062"/>
    </location>
</feature>
<evidence type="ECO:0000313" key="3">
    <source>
        <dbReference type="EMBL" id="CAJ0958259.1"/>
    </source>
</evidence>
<feature type="coiled-coil region" evidence="1">
    <location>
        <begin position="1137"/>
        <end position="1182"/>
    </location>
</feature>
<evidence type="ECO:0000256" key="2">
    <source>
        <dbReference type="SAM" id="MobiDB-lite"/>
    </source>
</evidence>
<feature type="coiled-coil region" evidence="1">
    <location>
        <begin position="44"/>
        <end position="219"/>
    </location>
</feature>
<protein>
    <recommendedName>
        <fullName evidence="5">Centriolin</fullName>
    </recommendedName>
</protein>
<dbReference type="PANTHER" id="PTHR18867">
    <property type="entry name" value="RAD50"/>
    <property type="match status" value="1"/>
</dbReference>
<accession>A0ABN9M6W2</accession>
<keyword evidence="1" id="KW-0175">Coiled coil</keyword>
<name>A0ABN9M6W2_9NEOB</name>
<feature type="coiled-coil region" evidence="1">
    <location>
        <begin position="1456"/>
        <end position="1666"/>
    </location>
</feature>
<keyword evidence="4" id="KW-1185">Reference proteome</keyword>
<evidence type="ECO:0000256" key="1">
    <source>
        <dbReference type="SAM" id="Coils"/>
    </source>
</evidence>
<evidence type="ECO:0000313" key="4">
    <source>
        <dbReference type="Proteomes" id="UP001176940"/>
    </source>
</evidence>
<feature type="compositionally biased region" description="Polar residues" evidence="2">
    <location>
        <begin position="1788"/>
        <end position="1799"/>
    </location>
</feature>
<comment type="caution">
    <text evidence="3">The sequence shown here is derived from an EMBL/GenBank/DDBJ whole genome shotgun (WGS) entry which is preliminary data.</text>
</comment>
<feature type="coiled-coil region" evidence="1">
    <location>
        <begin position="244"/>
        <end position="281"/>
    </location>
</feature>
<feature type="coiled-coil region" evidence="1">
    <location>
        <begin position="508"/>
        <end position="633"/>
    </location>
</feature>